<dbReference type="PANTHER" id="PTHR35897">
    <property type="entry name" value="METHYLTRANSFERASE AUSD"/>
    <property type="match status" value="1"/>
</dbReference>
<dbReference type="InterPro" id="IPR029063">
    <property type="entry name" value="SAM-dependent_MTases_sf"/>
</dbReference>
<protein>
    <recommendedName>
        <fullName evidence="7">Methyltransferase domain-containing protein</fullName>
    </recommendedName>
</protein>
<dbReference type="OrthoDB" id="2094832at2759"/>
<evidence type="ECO:0000256" key="3">
    <source>
        <dbReference type="ARBA" id="ARBA00022691"/>
    </source>
</evidence>
<sequence>PPLDEGFYSLSPYELAFFKSQTGIHDPEELKQHIIGVQKKAYEIYGYPCIRRFDFAKLKIVHFLIYDRLVQMPREREGAILLDIGCCFGTDIRKAVADGWPIENVIGSDLRKEFWEYGHDLFKSSPTSFPATFVGGDVFELISPRPPFYTEPETSRPNLQDLSSLTPLQGHISAIHASYFFHLFSEEKQLELARRVATLLSATPGSVIFGCHVGLPQKGTKVAVVSTEMFCHSPETWKELWDGKVFEKGSVRVDTRLDKFLREDFPLVAAAEKVEVFYLSWSVTRV</sequence>
<dbReference type="EMBL" id="ML213597">
    <property type="protein sequence ID" value="TFK40029.1"/>
    <property type="molecule type" value="Genomic_DNA"/>
</dbReference>
<evidence type="ECO:0000313" key="6">
    <source>
        <dbReference type="Proteomes" id="UP000308652"/>
    </source>
</evidence>
<dbReference type="Proteomes" id="UP000308652">
    <property type="component" value="Unassembled WGS sequence"/>
</dbReference>
<evidence type="ECO:0000313" key="5">
    <source>
        <dbReference type="EMBL" id="TFK40029.1"/>
    </source>
</evidence>
<dbReference type="GO" id="GO:0016740">
    <property type="term" value="F:transferase activity"/>
    <property type="evidence" value="ECO:0007669"/>
    <property type="project" value="UniProtKB-KW"/>
</dbReference>
<dbReference type="InterPro" id="IPR051654">
    <property type="entry name" value="Meroterpenoid_MTases"/>
</dbReference>
<keyword evidence="3" id="KW-0949">S-adenosyl-L-methionine</keyword>
<feature type="non-terminal residue" evidence="5">
    <location>
        <position position="1"/>
    </location>
</feature>
<reference evidence="5 6" key="1">
    <citation type="journal article" date="2019" name="Nat. Ecol. Evol.">
        <title>Megaphylogeny resolves global patterns of mushroom evolution.</title>
        <authorList>
            <person name="Varga T."/>
            <person name="Krizsan K."/>
            <person name="Foldi C."/>
            <person name="Dima B."/>
            <person name="Sanchez-Garcia M."/>
            <person name="Sanchez-Ramirez S."/>
            <person name="Szollosi G.J."/>
            <person name="Szarkandi J.G."/>
            <person name="Papp V."/>
            <person name="Albert L."/>
            <person name="Andreopoulos W."/>
            <person name="Angelini C."/>
            <person name="Antonin V."/>
            <person name="Barry K.W."/>
            <person name="Bougher N.L."/>
            <person name="Buchanan P."/>
            <person name="Buyck B."/>
            <person name="Bense V."/>
            <person name="Catcheside P."/>
            <person name="Chovatia M."/>
            <person name="Cooper J."/>
            <person name="Damon W."/>
            <person name="Desjardin D."/>
            <person name="Finy P."/>
            <person name="Geml J."/>
            <person name="Haridas S."/>
            <person name="Hughes K."/>
            <person name="Justo A."/>
            <person name="Karasinski D."/>
            <person name="Kautmanova I."/>
            <person name="Kiss B."/>
            <person name="Kocsube S."/>
            <person name="Kotiranta H."/>
            <person name="LaButti K.M."/>
            <person name="Lechner B.E."/>
            <person name="Liimatainen K."/>
            <person name="Lipzen A."/>
            <person name="Lukacs Z."/>
            <person name="Mihaltcheva S."/>
            <person name="Morgado L.N."/>
            <person name="Niskanen T."/>
            <person name="Noordeloos M.E."/>
            <person name="Ohm R.A."/>
            <person name="Ortiz-Santana B."/>
            <person name="Ovrebo C."/>
            <person name="Racz N."/>
            <person name="Riley R."/>
            <person name="Savchenko A."/>
            <person name="Shiryaev A."/>
            <person name="Soop K."/>
            <person name="Spirin V."/>
            <person name="Szebenyi C."/>
            <person name="Tomsovsky M."/>
            <person name="Tulloss R.E."/>
            <person name="Uehling J."/>
            <person name="Grigoriev I.V."/>
            <person name="Vagvolgyi C."/>
            <person name="Papp T."/>
            <person name="Martin F.M."/>
            <person name="Miettinen O."/>
            <person name="Hibbett D.S."/>
            <person name="Nagy L.G."/>
        </authorList>
    </citation>
    <scope>NUCLEOTIDE SEQUENCE [LARGE SCALE GENOMIC DNA]</scope>
    <source>
        <strain evidence="5 6">CBS 166.37</strain>
    </source>
</reference>
<keyword evidence="6" id="KW-1185">Reference proteome</keyword>
<dbReference type="STRING" id="68775.A0A5C3M3M5"/>
<accession>A0A5C3M3M5</accession>
<evidence type="ECO:0000256" key="2">
    <source>
        <dbReference type="ARBA" id="ARBA00022679"/>
    </source>
</evidence>
<gene>
    <name evidence="5" type="ORF">BDQ12DRAFT_602419</name>
</gene>
<proteinExistence type="inferred from homology"/>
<organism evidence="5 6">
    <name type="scientific">Crucibulum laeve</name>
    <dbReference type="NCBI Taxonomy" id="68775"/>
    <lineage>
        <taxon>Eukaryota</taxon>
        <taxon>Fungi</taxon>
        <taxon>Dikarya</taxon>
        <taxon>Basidiomycota</taxon>
        <taxon>Agaricomycotina</taxon>
        <taxon>Agaricomycetes</taxon>
        <taxon>Agaricomycetidae</taxon>
        <taxon>Agaricales</taxon>
        <taxon>Agaricineae</taxon>
        <taxon>Nidulariaceae</taxon>
        <taxon>Crucibulum</taxon>
    </lineage>
</organism>
<comment type="pathway">
    <text evidence="1">Secondary metabolite biosynthesis.</text>
</comment>
<dbReference type="SUPFAM" id="SSF53335">
    <property type="entry name" value="S-adenosyl-L-methionine-dependent methyltransferases"/>
    <property type="match status" value="1"/>
</dbReference>
<evidence type="ECO:0008006" key="7">
    <source>
        <dbReference type="Google" id="ProtNLM"/>
    </source>
</evidence>
<dbReference type="AlphaFoldDB" id="A0A5C3M3M5"/>
<evidence type="ECO:0000256" key="4">
    <source>
        <dbReference type="ARBA" id="ARBA00038314"/>
    </source>
</evidence>
<comment type="similarity">
    <text evidence="4">Belongs to the class I-like SAM-binding methyltransferase superfamily.</text>
</comment>
<keyword evidence="2" id="KW-0808">Transferase</keyword>
<evidence type="ECO:0000256" key="1">
    <source>
        <dbReference type="ARBA" id="ARBA00005179"/>
    </source>
</evidence>
<dbReference type="Gene3D" id="3.40.50.150">
    <property type="entry name" value="Vaccinia Virus protein VP39"/>
    <property type="match status" value="1"/>
</dbReference>
<dbReference type="PANTHER" id="PTHR35897:SF1">
    <property type="entry name" value="METHYLTRANSFERASE AUSD"/>
    <property type="match status" value="1"/>
</dbReference>
<name>A0A5C3M3M5_9AGAR</name>